<proteinExistence type="predicted"/>
<dbReference type="EMBL" id="CH477209">
    <property type="protein sequence ID" value="EJY57356.1"/>
    <property type="molecule type" value="Genomic_DNA"/>
</dbReference>
<reference evidence="3" key="1">
    <citation type="submission" date="2005-10" db="EMBL/GenBank/DDBJ databases">
        <authorList>
            <person name="Loftus B.J."/>
            <person name="Nene V.M."/>
            <person name="Hannick L.I."/>
            <person name="Bidwell S."/>
            <person name="Haas B."/>
            <person name="Amedeo P."/>
            <person name="Orvis J."/>
            <person name="Wortman J.R."/>
            <person name="White O.R."/>
            <person name="Salzberg S."/>
            <person name="Shumway M."/>
            <person name="Koo H."/>
            <person name="Zhao Y."/>
            <person name="Holmes M."/>
            <person name="Miller J."/>
            <person name="Schatz M."/>
            <person name="Pop M."/>
            <person name="Pai G."/>
            <person name="Utterback T."/>
            <person name="Rogers Y.-H."/>
            <person name="Kravitz S."/>
            <person name="Fraser C.M."/>
        </authorList>
    </citation>
    <scope>NUCLEOTIDE SEQUENCE</scope>
    <source>
        <strain evidence="3">Liverpool</strain>
    </source>
</reference>
<evidence type="ECO:0000256" key="2">
    <source>
        <dbReference type="SAM" id="SignalP"/>
    </source>
</evidence>
<gene>
    <name evidence="3" type="ORF">AaeL_AAEL017069</name>
</gene>
<reference evidence="3" key="2">
    <citation type="journal article" date="2007" name="Science">
        <title>Genome sequence of Aedes aegypti, a major arbovirus vector.</title>
        <authorList>
            <person name="Nene V."/>
            <person name="Wortman J.R."/>
            <person name="Lawson D."/>
            <person name="Haas B."/>
            <person name="Kodira C."/>
            <person name="Tu Z.J."/>
            <person name="Loftus B."/>
            <person name="Xi Z."/>
            <person name="Megy K."/>
            <person name="Grabherr M."/>
            <person name="Ren Q."/>
            <person name="Zdobnov E.M."/>
            <person name="Lobo N.F."/>
            <person name="Campbell K.S."/>
            <person name="Brown S.E."/>
            <person name="Bonaldo M.F."/>
            <person name="Zhu J."/>
            <person name="Sinkins S.P."/>
            <person name="Hogenkamp D.G."/>
            <person name="Amedeo P."/>
            <person name="Arensburger P."/>
            <person name="Atkinson P.W."/>
            <person name="Bidwell S."/>
            <person name="Biedler J."/>
            <person name="Birney E."/>
            <person name="Bruggner R.V."/>
            <person name="Costas J."/>
            <person name="Coy M.R."/>
            <person name="Crabtree J."/>
            <person name="Crawford M."/>
            <person name="Debruyn B."/>
            <person name="Decaprio D."/>
            <person name="Eiglmeier K."/>
            <person name="Eisenstadt E."/>
            <person name="El-Dorry H."/>
            <person name="Gelbart W.M."/>
            <person name="Gomes S.L."/>
            <person name="Hammond M."/>
            <person name="Hannick L.I."/>
            <person name="Hogan J.R."/>
            <person name="Holmes M.H."/>
            <person name="Jaffe D."/>
            <person name="Johnston J.S."/>
            <person name="Kennedy R.C."/>
            <person name="Koo H."/>
            <person name="Kravitz S."/>
            <person name="Kriventseva E.V."/>
            <person name="Kulp D."/>
            <person name="Labutti K."/>
            <person name="Lee E."/>
            <person name="Li S."/>
            <person name="Lovin D.D."/>
            <person name="Mao C."/>
            <person name="Mauceli E."/>
            <person name="Menck C.F."/>
            <person name="Miller J.R."/>
            <person name="Montgomery P."/>
            <person name="Mori A."/>
            <person name="Nascimento A.L."/>
            <person name="Naveira H.F."/>
            <person name="Nusbaum C."/>
            <person name="O'leary S."/>
            <person name="Orvis J."/>
            <person name="Pertea M."/>
            <person name="Quesneville H."/>
            <person name="Reidenbach K.R."/>
            <person name="Rogers Y.H."/>
            <person name="Roth C.W."/>
            <person name="Schneider J.R."/>
            <person name="Schatz M."/>
            <person name="Shumway M."/>
            <person name="Stanke M."/>
            <person name="Stinson E.O."/>
            <person name="Tubio J.M."/>
            <person name="Vanzee J.P."/>
            <person name="Verjovski-Almeida S."/>
            <person name="Werner D."/>
            <person name="White O."/>
            <person name="Wyder S."/>
            <person name="Zeng Q."/>
            <person name="Zhao Q."/>
            <person name="Zhao Y."/>
            <person name="Hill C.A."/>
            <person name="Raikhel A.S."/>
            <person name="Soares M.B."/>
            <person name="Knudson D.L."/>
            <person name="Lee N.H."/>
            <person name="Galagan J."/>
            <person name="Salzberg S.L."/>
            <person name="Paulsen I.T."/>
            <person name="Dimopoulos G."/>
            <person name="Collins F.H."/>
            <person name="Birren B."/>
            <person name="Fraser-Liggett C.M."/>
            <person name="Severson D.W."/>
        </authorList>
    </citation>
    <scope>NUCLEOTIDE SEQUENCE [LARGE SCALE GENOMIC DNA]</scope>
    <source>
        <strain evidence="3">Liverpool</strain>
    </source>
</reference>
<evidence type="ECO:0000256" key="1">
    <source>
        <dbReference type="SAM" id="Phobius"/>
    </source>
</evidence>
<feature type="signal peptide" evidence="2">
    <location>
        <begin position="1"/>
        <end position="26"/>
    </location>
</feature>
<keyword evidence="1" id="KW-1133">Transmembrane helix</keyword>
<dbReference type="KEGG" id="aag:23687489"/>
<evidence type="ECO:0000313" key="3">
    <source>
        <dbReference type="EMBL" id="EJY57356.1"/>
    </source>
</evidence>
<reference evidence="3" key="3">
    <citation type="submission" date="2012-09" db="EMBL/GenBank/DDBJ databases">
        <authorList>
            <consortium name="VectorBase"/>
        </authorList>
    </citation>
    <scope>NUCLEOTIDE SEQUENCE</scope>
    <source>
        <strain evidence="3">Liverpool</strain>
    </source>
</reference>
<dbReference type="Proteomes" id="UP000682892">
    <property type="component" value="Chromosome 2"/>
</dbReference>
<feature type="chain" id="PRO_5036470813" evidence="2">
    <location>
        <begin position="27"/>
        <end position="155"/>
    </location>
</feature>
<feature type="transmembrane region" description="Helical" evidence="1">
    <location>
        <begin position="117"/>
        <end position="142"/>
    </location>
</feature>
<dbReference type="AlphaFoldDB" id="A0A1S4G538"/>
<protein>
    <submittedName>
        <fullName evidence="3">AAEL017069-PA</fullName>
    </submittedName>
</protein>
<keyword evidence="1" id="KW-0812">Transmembrane</keyword>
<keyword evidence="2" id="KW-0732">Signal</keyword>
<dbReference type="OrthoDB" id="10435767at2759"/>
<dbReference type="HOGENOM" id="CLU_1696950_0_0_1"/>
<name>A0A1S4G538_AEDAE</name>
<keyword evidence="1" id="KW-0472">Membrane</keyword>
<organism evidence="3 4">
    <name type="scientific">Aedes aegypti</name>
    <name type="common">Yellowfever mosquito</name>
    <name type="synonym">Culex aegypti</name>
    <dbReference type="NCBI Taxonomy" id="7159"/>
    <lineage>
        <taxon>Eukaryota</taxon>
        <taxon>Metazoa</taxon>
        <taxon>Ecdysozoa</taxon>
        <taxon>Arthropoda</taxon>
        <taxon>Hexapoda</taxon>
        <taxon>Insecta</taxon>
        <taxon>Pterygota</taxon>
        <taxon>Neoptera</taxon>
        <taxon>Endopterygota</taxon>
        <taxon>Diptera</taxon>
        <taxon>Nematocera</taxon>
        <taxon>Culicoidea</taxon>
        <taxon>Culicidae</taxon>
        <taxon>Culicinae</taxon>
        <taxon>Aedini</taxon>
        <taxon>Aedes</taxon>
        <taxon>Stegomyia</taxon>
    </lineage>
</organism>
<evidence type="ECO:0000313" key="4">
    <source>
        <dbReference type="Proteomes" id="UP000682892"/>
    </source>
</evidence>
<accession>A0A1S4G538</accession>
<sequence>MHRKTENVFVAAVAILCCSVYSAALGDEERKSILTVNDEDHQQQNLSLLKQRIQTCMDRLDGNIESSQVLIHTLLQQLNLGDPRRTSVVEDAEATVQLVRIQTTDDRGMLIWTSNGFYISLSFILFLHLMILIVFGLISLCLSKTAASVVPRVNV</sequence>